<dbReference type="PANTHER" id="PTHR31087">
    <property type="match status" value="1"/>
</dbReference>
<evidence type="ECO:0008006" key="4">
    <source>
        <dbReference type="Google" id="ProtNLM"/>
    </source>
</evidence>
<evidence type="ECO:0000256" key="1">
    <source>
        <dbReference type="ARBA" id="ARBA00005437"/>
    </source>
</evidence>
<name>A0A7N1A568_KALFE</name>
<dbReference type="Proteomes" id="UP000594263">
    <property type="component" value="Unplaced"/>
</dbReference>
<dbReference type="SUPFAM" id="SSF54518">
    <property type="entry name" value="Tubby C-terminal domain-like"/>
    <property type="match status" value="1"/>
</dbReference>
<dbReference type="InterPro" id="IPR007612">
    <property type="entry name" value="LOR"/>
</dbReference>
<evidence type="ECO:0000313" key="2">
    <source>
        <dbReference type="EnsemblPlants" id="Kaladp0086s0061.1.v1.1"/>
    </source>
</evidence>
<keyword evidence="3" id="KW-1185">Reference proteome</keyword>
<proteinExistence type="inferred from homology"/>
<protein>
    <recommendedName>
        <fullName evidence="4">LURP-one-related protein</fullName>
    </recommendedName>
</protein>
<dbReference type="Gene3D" id="2.40.160.200">
    <property type="entry name" value="LURP1-related"/>
    <property type="match status" value="1"/>
</dbReference>
<comment type="similarity">
    <text evidence="1">Belongs to the LOR family.</text>
</comment>
<dbReference type="InterPro" id="IPR038595">
    <property type="entry name" value="LOR_sf"/>
</dbReference>
<dbReference type="PANTHER" id="PTHR31087:SF3">
    <property type="entry name" value="PROTEIN LURP-ONE-RELATED 6"/>
    <property type="match status" value="1"/>
</dbReference>
<dbReference type="AlphaFoldDB" id="A0A7N1A568"/>
<dbReference type="Pfam" id="PF04525">
    <property type="entry name" value="LOR"/>
    <property type="match status" value="1"/>
</dbReference>
<dbReference type="OMA" id="PENCYFD"/>
<dbReference type="EnsemblPlants" id="Kaladp0086s0061.1.v1.1">
    <property type="protein sequence ID" value="Kaladp0086s0061.1.v1.1"/>
    <property type="gene ID" value="Kaladp0086s0061.v1.1"/>
</dbReference>
<evidence type="ECO:0000313" key="3">
    <source>
        <dbReference type="Proteomes" id="UP000594263"/>
    </source>
</evidence>
<dbReference type="InterPro" id="IPR025659">
    <property type="entry name" value="Tubby-like_C"/>
</dbReference>
<reference evidence="2" key="1">
    <citation type="submission" date="2021-01" db="UniProtKB">
        <authorList>
            <consortium name="EnsemblPlants"/>
        </authorList>
    </citation>
    <scope>IDENTIFICATION</scope>
</reference>
<accession>A0A7N1A568</accession>
<organism evidence="2 3">
    <name type="scientific">Kalanchoe fedtschenkoi</name>
    <name type="common">Lavender scallops</name>
    <name type="synonym">South American air plant</name>
    <dbReference type="NCBI Taxonomy" id="63787"/>
    <lineage>
        <taxon>Eukaryota</taxon>
        <taxon>Viridiplantae</taxon>
        <taxon>Streptophyta</taxon>
        <taxon>Embryophyta</taxon>
        <taxon>Tracheophyta</taxon>
        <taxon>Spermatophyta</taxon>
        <taxon>Magnoliopsida</taxon>
        <taxon>eudicotyledons</taxon>
        <taxon>Gunneridae</taxon>
        <taxon>Pentapetalae</taxon>
        <taxon>Saxifragales</taxon>
        <taxon>Crassulaceae</taxon>
        <taxon>Kalanchoe</taxon>
    </lineage>
</organism>
<sequence length="214" mass="23924">MMNSSNNTCKSNNMAVVSKMYCSSKESLLVVRRRPHVVMGGGFVVTDCSQRTLFRVDGCGVIGKMGEVVLRDGQGHPLLLLQRKEGLVQVLHVHRQWRGFTPHYEGSQKQLAFILKDPKACFAFSNAIRISTQPRMNNVKDWDFEVRGYFPDRNCSIIDHQGNVVAQIGVRMEIKELMTTQDLYHVVVSAGTDQAFVVGIIAVLDSIYGESTVC</sequence>
<dbReference type="Gramene" id="Kaladp0086s0061.1.v1.1">
    <property type="protein sequence ID" value="Kaladp0086s0061.1.v1.1"/>
    <property type="gene ID" value="Kaladp0086s0061.v1.1"/>
</dbReference>